<evidence type="ECO:0000259" key="2">
    <source>
        <dbReference type="Pfam" id="PF25560"/>
    </source>
</evidence>
<dbReference type="RefSeq" id="XP_044567554.1">
    <property type="nucleotide sequence ID" value="XM_044701160.1"/>
</dbReference>
<evidence type="ECO:0000313" key="3">
    <source>
        <dbReference type="EMBL" id="KAF0982841.1"/>
    </source>
</evidence>
<dbReference type="GeneID" id="68118035"/>
<keyword evidence="4" id="KW-1185">Reference proteome</keyword>
<name>A0A6A5C6U9_NAEFO</name>
<reference evidence="3 4" key="1">
    <citation type="journal article" date="2019" name="Sci. Rep.">
        <title>Nanopore sequencing improves the draft genome of the human pathogenic amoeba Naegleria fowleri.</title>
        <authorList>
            <person name="Liechti N."/>
            <person name="Schurch N."/>
            <person name="Bruggmann R."/>
            <person name="Wittwer M."/>
        </authorList>
    </citation>
    <scope>NUCLEOTIDE SEQUENCE [LARGE SCALE GENOMIC DNA]</scope>
    <source>
        <strain evidence="3 4">ATCC 30894</strain>
    </source>
</reference>
<feature type="compositionally biased region" description="Polar residues" evidence="1">
    <location>
        <begin position="329"/>
        <end position="339"/>
    </location>
</feature>
<protein>
    <recommendedName>
        <fullName evidence="2">DUF7932 domain-containing protein</fullName>
    </recommendedName>
</protein>
<feature type="region of interest" description="Disordered" evidence="1">
    <location>
        <begin position="119"/>
        <end position="166"/>
    </location>
</feature>
<dbReference type="Proteomes" id="UP000444721">
    <property type="component" value="Unassembled WGS sequence"/>
</dbReference>
<feature type="region of interest" description="Disordered" evidence="1">
    <location>
        <begin position="1"/>
        <end position="39"/>
    </location>
</feature>
<accession>A0A6A5C6U9</accession>
<dbReference type="AlphaFoldDB" id="A0A6A5C6U9"/>
<dbReference type="EMBL" id="VFQX01000007">
    <property type="protein sequence ID" value="KAF0982841.1"/>
    <property type="molecule type" value="Genomic_DNA"/>
</dbReference>
<feature type="compositionally biased region" description="Gly residues" evidence="1">
    <location>
        <begin position="312"/>
        <end position="326"/>
    </location>
</feature>
<evidence type="ECO:0000313" key="4">
    <source>
        <dbReference type="Proteomes" id="UP000444721"/>
    </source>
</evidence>
<dbReference type="Pfam" id="PF25560">
    <property type="entry name" value="DUF7932"/>
    <property type="match status" value="1"/>
</dbReference>
<dbReference type="VEuPathDB" id="AmoebaDB:NfTy_014970"/>
<evidence type="ECO:0000256" key="1">
    <source>
        <dbReference type="SAM" id="MobiDB-lite"/>
    </source>
</evidence>
<dbReference type="InterPro" id="IPR057692">
    <property type="entry name" value="DUF7932"/>
</dbReference>
<feature type="region of interest" description="Disordered" evidence="1">
    <location>
        <begin position="251"/>
        <end position="293"/>
    </location>
</feature>
<gene>
    <name evidence="3" type="ORF">FDP41_010820</name>
</gene>
<sequence length="1046" mass="116992">MQQGSFIPPYMYDDNDHHAMKPSQISSAPPMSDLSDHHDDDLSMDQSNQFMGLSMKLSESINTASQSASIHVHTMPITPPSSSLKYNIIHASAENQNDVLDIRSKLDKERAYVGRVDVSGSHGQHATNGRVGRAGRHGRNGQSRSTNVGERGENGENGSAGEEAVPAQNGFSADNLNILIDRSSHPKELVIKYSRDSHKGAYSQSNRYGYNSSIIDEYQFTSCSRFPLHSNNEYVLFKACGGNGGNGGNGGHGGPGGNGGNGGNGIQEGGSGGDGGLGGDGGRPSYGGHGGNGGIIFINTQGGRAGYNGVPGEPGEGGKGGKGGHGNVKSGTNGRNGNPGTKAIQNISFDPQYGNDGFTIYRVLDFRTNQVMYEGQKCYSARLLSFDVVAADDDGIYEPGEEIFLTSFKVHNDGDIPLPAGAILKISPDPNSFILSDDQYILPEIGPKQTITLTNAKLSARISSDLLLKSRELSKMISVKVQIDLFDRVFSESILGCNINVQYPLSISDIAYLKQMGRGDSSDLVLTISNLSKNHYPFMYRITTKDQLFFVETELRQIMNQASVNSEGFTFHTHPIIVGYCTEFYQNQSFEVELIYKDKTIQKIEKYVQAVPHFNPSMIETTDLLLITNSNFRKEDFKAFSEIFQLLNLRPNYWDLDFYKGISFQEDCGQRHTVSCVDKYRGKPIIFCAKNKDDIRKFYAMDIAHHFGVYGPILENMYEYKSSVLILTPTLPSKDEMKNYFSDPSVATKVEFDENAFSGYYKLLYPKAADADNRCLELENEKEKDSIYRFKFKIDLLDIKQVKSDSWVSWKYSYGKCSCYKLPLNILHSFIGFSFDSKSDYLDFGQVVDQVTGERLENLKIIDILRNKNHSINFKLLFAVIYSMNLQSKFRIIKELGKTETEKLIAELIRWVIFESVKRELRMADTFPTLEGIANVLQEDSSLICEATVYSVMNLLNRATGFTYWRSWLPFSSLSYGFKTKRTKIQNLYDLVEGEIRRWSLESIQRKEVEYFDVDTTILNAQRDVQSSTNTSFLKLRDVPLVYLLE</sequence>
<proteinExistence type="predicted"/>
<comment type="caution">
    <text evidence="3">The sequence shown here is derived from an EMBL/GenBank/DDBJ whole genome shotgun (WGS) entry which is preliminary data.</text>
</comment>
<feature type="domain" description="DUF7932" evidence="2">
    <location>
        <begin position="381"/>
        <end position="503"/>
    </location>
</feature>
<dbReference type="OMA" id="HNDGDIP"/>
<dbReference type="VEuPathDB" id="AmoebaDB:FDP41_010820"/>
<feature type="region of interest" description="Disordered" evidence="1">
    <location>
        <begin position="308"/>
        <end position="339"/>
    </location>
</feature>
<dbReference type="OrthoDB" id="5319158at2759"/>
<organism evidence="3 4">
    <name type="scientific">Naegleria fowleri</name>
    <name type="common">Brain eating amoeba</name>
    <dbReference type="NCBI Taxonomy" id="5763"/>
    <lineage>
        <taxon>Eukaryota</taxon>
        <taxon>Discoba</taxon>
        <taxon>Heterolobosea</taxon>
        <taxon>Tetramitia</taxon>
        <taxon>Eutetramitia</taxon>
        <taxon>Vahlkampfiidae</taxon>
        <taxon>Naegleria</taxon>
    </lineage>
</organism>
<dbReference type="VEuPathDB" id="AmoebaDB:NF0024660"/>